<evidence type="ECO:0000313" key="3">
    <source>
        <dbReference type="Proteomes" id="UP000321532"/>
    </source>
</evidence>
<dbReference type="GO" id="GO:0015941">
    <property type="term" value="P:pantothenate catabolic process"/>
    <property type="evidence" value="ECO:0007669"/>
    <property type="project" value="InterPro"/>
</dbReference>
<dbReference type="GO" id="GO:0010181">
    <property type="term" value="F:FMN binding"/>
    <property type="evidence" value="ECO:0007669"/>
    <property type="project" value="InterPro"/>
</dbReference>
<dbReference type="SUPFAM" id="SSF102645">
    <property type="entry name" value="CoaB-like"/>
    <property type="match status" value="1"/>
</dbReference>
<evidence type="ECO:0000259" key="1">
    <source>
        <dbReference type="Pfam" id="PF04127"/>
    </source>
</evidence>
<dbReference type="RefSeq" id="WP_170252528.1">
    <property type="nucleotide sequence ID" value="NZ_BJYS01000006.1"/>
</dbReference>
<dbReference type="InterPro" id="IPR035929">
    <property type="entry name" value="CoaB-like_sf"/>
</dbReference>
<dbReference type="NCBIfam" id="TIGR00521">
    <property type="entry name" value="coaBC_dfp"/>
    <property type="match status" value="1"/>
</dbReference>
<dbReference type="GO" id="GO:0004633">
    <property type="term" value="F:phosphopantothenoylcysteine decarboxylase activity"/>
    <property type="evidence" value="ECO:0007669"/>
    <property type="project" value="InterPro"/>
</dbReference>
<keyword evidence="3" id="KW-1185">Reference proteome</keyword>
<name>A0A512AUY9_9BACT</name>
<dbReference type="GO" id="GO:0004632">
    <property type="term" value="F:phosphopantothenate--cysteine ligase activity"/>
    <property type="evidence" value="ECO:0007669"/>
    <property type="project" value="InterPro"/>
</dbReference>
<dbReference type="GO" id="GO:0015937">
    <property type="term" value="P:coenzyme A biosynthetic process"/>
    <property type="evidence" value="ECO:0007669"/>
    <property type="project" value="InterPro"/>
</dbReference>
<feature type="domain" description="DNA/pantothenate metabolism flavoprotein C-terminal" evidence="1">
    <location>
        <begin position="15"/>
        <end position="225"/>
    </location>
</feature>
<dbReference type="AlphaFoldDB" id="A0A512AUY9"/>
<accession>A0A512AUY9</accession>
<dbReference type="InterPro" id="IPR005252">
    <property type="entry name" value="CoaBC"/>
</dbReference>
<dbReference type="Proteomes" id="UP000321532">
    <property type="component" value="Unassembled WGS sequence"/>
</dbReference>
<proteinExistence type="predicted"/>
<protein>
    <recommendedName>
        <fullName evidence="1">DNA/pantothenate metabolism flavoprotein C-terminal domain-containing protein</fullName>
    </recommendedName>
</protein>
<dbReference type="InterPro" id="IPR007085">
    <property type="entry name" value="DNA/pantothenate-metab_flavo_C"/>
</dbReference>
<dbReference type="Gene3D" id="3.40.50.10300">
    <property type="entry name" value="CoaB-like"/>
    <property type="match status" value="1"/>
</dbReference>
<comment type="caution">
    <text evidence="2">The sequence shown here is derived from an EMBL/GenBank/DDBJ whole genome shotgun (WGS) entry which is preliminary data.</text>
</comment>
<dbReference type="Pfam" id="PF04127">
    <property type="entry name" value="DFP"/>
    <property type="match status" value="1"/>
</dbReference>
<gene>
    <name evidence="2" type="ORF">AAE02nite_11980</name>
</gene>
<dbReference type="EMBL" id="BJYS01000006">
    <property type="protein sequence ID" value="GEO03534.1"/>
    <property type="molecule type" value="Genomic_DNA"/>
</dbReference>
<sequence length="229" mass="24809">MYSSSTSALPTPASLKNKKVLLTAGPTYEPIDPVRFIGNHSTGKMGYALAEAFARAGAEVILVSGPTNQKTEHPAIQVIPVTTADQMYAQVKQHADTANILVFAAAVADYKPKTVSEIKVKKSDETLTLELVKNVDIAKTIGQTKKAGQFTVGFALETDNELENARAKLQTKNLDMIVLNSLQDAGAGFKHDTNKITIIEKDKITIFDLKPKTQVAADIVTFISERIHV</sequence>
<organism evidence="2 3">
    <name type="scientific">Adhaeribacter aerolatus</name>
    <dbReference type="NCBI Taxonomy" id="670289"/>
    <lineage>
        <taxon>Bacteria</taxon>
        <taxon>Pseudomonadati</taxon>
        <taxon>Bacteroidota</taxon>
        <taxon>Cytophagia</taxon>
        <taxon>Cytophagales</taxon>
        <taxon>Hymenobacteraceae</taxon>
        <taxon>Adhaeribacter</taxon>
    </lineage>
</organism>
<reference evidence="2 3" key="1">
    <citation type="submission" date="2019-07" db="EMBL/GenBank/DDBJ databases">
        <title>Whole genome shotgun sequence of Adhaeribacter aerolatus NBRC 106133.</title>
        <authorList>
            <person name="Hosoyama A."/>
            <person name="Uohara A."/>
            <person name="Ohji S."/>
            <person name="Ichikawa N."/>
        </authorList>
    </citation>
    <scope>NUCLEOTIDE SEQUENCE [LARGE SCALE GENOMIC DNA]</scope>
    <source>
        <strain evidence="2 3">NBRC 106133</strain>
    </source>
</reference>
<evidence type="ECO:0000313" key="2">
    <source>
        <dbReference type="EMBL" id="GEO03534.1"/>
    </source>
</evidence>